<feature type="transmembrane region" description="Helical" evidence="1">
    <location>
        <begin position="149"/>
        <end position="171"/>
    </location>
</feature>
<dbReference type="AlphaFoldDB" id="A0A3D1JHR5"/>
<organism evidence="2 3">
    <name type="scientific">Anaerolinea thermolimosa</name>
    <dbReference type="NCBI Taxonomy" id="229919"/>
    <lineage>
        <taxon>Bacteria</taxon>
        <taxon>Bacillati</taxon>
        <taxon>Chloroflexota</taxon>
        <taxon>Anaerolineae</taxon>
        <taxon>Anaerolineales</taxon>
        <taxon>Anaerolineaceae</taxon>
        <taxon>Anaerolinea</taxon>
    </lineage>
</organism>
<evidence type="ECO:0008006" key="4">
    <source>
        <dbReference type="Google" id="ProtNLM"/>
    </source>
</evidence>
<keyword evidence="1" id="KW-0812">Transmembrane</keyword>
<feature type="transmembrane region" description="Helical" evidence="1">
    <location>
        <begin position="215"/>
        <end position="234"/>
    </location>
</feature>
<dbReference type="EMBL" id="DPBP01000035">
    <property type="protein sequence ID" value="HCE17984.1"/>
    <property type="molecule type" value="Genomic_DNA"/>
</dbReference>
<name>A0A3D1JHR5_9CHLR</name>
<evidence type="ECO:0000313" key="3">
    <source>
        <dbReference type="Proteomes" id="UP000264141"/>
    </source>
</evidence>
<protein>
    <recommendedName>
        <fullName evidence="4">Glycosyltransferase RgtA/B/C/D-like domain-containing protein</fullName>
    </recommendedName>
</protein>
<accession>A0A3D1JHR5</accession>
<feature type="non-terminal residue" evidence="2">
    <location>
        <position position="1"/>
    </location>
</feature>
<evidence type="ECO:0000256" key="1">
    <source>
        <dbReference type="SAM" id="Phobius"/>
    </source>
</evidence>
<reference evidence="2 3" key="1">
    <citation type="journal article" date="2018" name="Nat. Biotechnol.">
        <title>A standardized bacterial taxonomy based on genome phylogeny substantially revises the tree of life.</title>
        <authorList>
            <person name="Parks D.H."/>
            <person name="Chuvochina M."/>
            <person name="Waite D.W."/>
            <person name="Rinke C."/>
            <person name="Skarshewski A."/>
            <person name="Chaumeil P.A."/>
            <person name="Hugenholtz P."/>
        </authorList>
    </citation>
    <scope>NUCLEOTIDE SEQUENCE [LARGE SCALE GENOMIC DNA]</scope>
    <source>
        <strain evidence="2">UBA8781</strain>
    </source>
</reference>
<feature type="transmembrane region" description="Helical" evidence="1">
    <location>
        <begin position="246"/>
        <end position="265"/>
    </location>
</feature>
<keyword evidence="1" id="KW-1133">Transmembrane helix</keyword>
<evidence type="ECO:0000313" key="2">
    <source>
        <dbReference type="EMBL" id="HCE17984.1"/>
    </source>
</evidence>
<dbReference type="STRING" id="229919.GCA_001050195_02635"/>
<comment type="caution">
    <text evidence="2">The sequence shown here is derived from an EMBL/GenBank/DDBJ whole genome shotgun (WGS) entry which is preliminary data.</text>
</comment>
<keyword evidence="1" id="KW-0472">Membrane</keyword>
<feature type="transmembrane region" description="Helical" evidence="1">
    <location>
        <begin position="60"/>
        <end position="83"/>
    </location>
</feature>
<sequence length="390" mass="43948">AGIFLSESLVVKGNPFYIFLDQADMIGKNDLFLAMGVLAALVHAPLGREASSSRLHFPGLVFATLLVLATKPAGMFVVTPLWFPVIWGWVKSWRELRRLPWQEVALAAVLIIPGGLWVVRNLIVIGTIFPEGVWVMNEWSMANNLTNPFFYQHLPRNLIFLMGMLGVTWLFTLWKGVPGWRISLAFSILVVAFFFTPESGFQKTTQEPTRTAWRLGIAVVGYEVVVILTLLSGAVNRILKWADRQWLGRAGLAGAAIVLTLGLVWNARGRLALNPFNEIVLRDEFRQPVGVDGYHSAYDYVQRNIRNSVIEITGGVFYYMYGPGFTNTPTKLQYPLGRADRVVHPEPEYQVIIPHGDPFDPSAEWRARWKLIYQDPEGLVFIRRDLAPAP</sequence>
<gene>
    <name evidence="2" type="ORF">DEQ80_09005</name>
</gene>
<proteinExistence type="predicted"/>
<feature type="transmembrane region" description="Helical" evidence="1">
    <location>
        <begin position="104"/>
        <end position="129"/>
    </location>
</feature>
<dbReference type="Proteomes" id="UP000264141">
    <property type="component" value="Unassembled WGS sequence"/>
</dbReference>
<feature type="transmembrane region" description="Helical" evidence="1">
    <location>
        <begin position="178"/>
        <end position="195"/>
    </location>
</feature>